<comment type="caution">
    <text evidence="4">The sequence shown here is derived from an EMBL/GenBank/DDBJ whole genome shotgun (WGS) entry which is preliminary data.</text>
</comment>
<organism evidence="4 5">
    <name type="scientific">Mycolicibacterium canariasense</name>
    <name type="common">Mycobacterium canariasense</name>
    <dbReference type="NCBI Taxonomy" id="228230"/>
    <lineage>
        <taxon>Bacteria</taxon>
        <taxon>Bacillati</taxon>
        <taxon>Actinomycetota</taxon>
        <taxon>Actinomycetes</taxon>
        <taxon>Mycobacteriales</taxon>
        <taxon>Mycobacteriaceae</taxon>
        <taxon>Mycolicibacterium</taxon>
    </lineage>
</organism>
<gene>
    <name evidence="4" type="ORF">RMCC_3212</name>
</gene>
<dbReference type="AlphaFoldDB" id="A0A100WDL1"/>
<reference evidence="5" key="1">
    <citation type="journal article" date="2016" name="Genome Announc.">
        <title>Draft Genome Sequences of Five Rapidly Growing Mycobacterium Species, M. thermoresistibile, M. fortuitum subsp. acetamidolyticum, M. canariasense, M. brisbanense, and M. novocastrense.</title>
        <authorList>
            <person name="Katahira K."/>
            <person name="Ogura Y."/>
            <person name="Gotoh Y."/>
            <person name="Hayashi T."/>
        </authorList>
    </citation>
    <scope>NUCLEOTIDE SEQUENCE [LARGE SCALE GENOMIC DNA]</scope>
    <source>
        <strain evidence="5">JCM15298</strain>
    </source>
</reference>
<keyword evidence="5" id="KW-1185">Reference proteome</keyword>
<evidence type="ECO:0000313" key="4">
    <source>
        <dbReference type="EMBL" id="GAS96246.1"/>
    </source>
</evidence>
<dbReference type="EMBL" id="BCSY01000047">
    <property type="protein sequence ID" value="GAS96246.1"/>
    <property type="molecule type" value="Genomic_DNA"/>
</dbReference>
<evidence type="ECO:0000259" key="3">
    <source>
        <dbReference type="Pfam" id="PF23359"/>
    </source>
</evidence>
<name>A0A100WDL1_MYCCR</name>
<dbReference type="InterPro" id="IPR024412">
    <property type="entry name" value="Lsr2_dim_dom"/>
</dbReference>
<keyword evidence="1" id="KW-0238">DNA-binding</keyword>
<dbReference type="Proteomes" id="UP000069443">
    <property type="component" value="Unassembled WGS sequence"/>
</dbReference>
<dbReference type="Gene3D" id="3.30.60.230">
    <property type="entry name" value="Lsr2, dimerization domain"/>
    <property type="match status" value="1"/>
</dbReference>
<evidence type="ECO:0008006" key="6">
    <source>
        <dbReference type="Google" id="ProtNLM"/>
    </source>
</evidence>
<dbReference type="STRING" id="228230.RMCC_3212"/>
<evidence type="ECO:0000256" key="1">
    <source>
        <dbReference type="ARBA" id="ARBA00023125"/>
    </source>
</evidence>
<dbReference type="RefSeq" id="WP_062657329.1">
    <property type="nucleotide sequence ID" value="NZ_BCSY01000047.1"/>
</dbReference>
<dbReference type="InterPro" id="IPR042261">
    <property type="entry name" value="Lsr2-like_dimerization"/>
</dbReference>
<dbReference type="Pfam" id="PF23359">
    <property type="entry name" value="Lsr2_DNA-bd"/>
    <property type="match status" value="1"/>
</dbReference>
<feature type="domain" description="Lsr2 DNA-binding" evidence="3">
    <location>
        <begin position="84"/>
        <end position="119"/>
    </location>
</feature>
<dbReference type="Gene3D" id="4.10.320.10">
    <property type="entry name" value="E3-binding domain"/>
    <property type="match status" value="1"/>
</dbReference>
<reference evidence="5" key="2">
    <citation type="submission" date="2016-02" db="EMBL/GenBank/DDBJ databases">
        <title>Draft genome sequence of five rapidly growing Mycobacterium species.</title>
        <authorList>
            <person name="Katahira K."/>
            <person name="Gotou Y."/>
            <person name="Iida K."/>
            <person name="Ogura Y."/>
            <person name="Hayashi T."/>
        </authorList>
    </citation>
    <scope>NUCLEOTIDE SEQUENCE [LARGE SCALE GENOMIC DNA]</scope>
    <source>
        <strain evidence="5">JCM15298</strain>
    </source>
</reference>
<feature type="domain" description="Lsr2 dimerization" evidence="2">
    <location>
        <begin position="1"/>
        <end position="61"/>
    </location>
</feature>
<dbReference type="InterPro" id="IPR055370">
    <property type="entry name" value="Lsr2_DNA-bd"/>
</dbReference>
<dbReference type="Pfam" id="PF11774">
    <property type="entry name" value="Lsr2"/>
    <property type="match status" value="1"/>
</dbReference>
<sequence length="120" mass="12984">MAERVVRQLIDDLDGSEIPNGGGERIEFSLRGVEYQIDLAAGNIAKLDKALKPYIDAAVKVRGGRSRRAVKSISTNGSGSASGSKEQLAAIRKWARKNGYEVSDRGRIKAEVLEAFEAAH</sequence>
<dbReference type="InterPro" id="IPR036625">
    <property type="entry name" value="E3-bd_dom_sf"/>
</dbReference>
<accession>A0A100WDL1</accession>
<proteinExistence type="predicted"/>
<dbReference type="GO" id="GO:0003677">
    <property type="term" value="F:DNA binding"/>
    <property type="evidence" value="ECO:0007669"/>
    <property type="project" value="UniProtKB-KW"/>
</dbReference>
<dbReference type="GO" id="GO:0016746">
    <property type="term" value="F:acyltransferase activity"/>
    <property type="evidence" value="ECO:0007669"/>
    <property type="project" value="InterPro"/>
</dbReference>
<dbReference type="OrthoDB" id="4113332at2"/>
<evidence type="ECO:0000313" key="5">
    <source>
        <dbReference type="Proteomes" id="UP000069443"/>
    </source>
</evidence>
<protein>
    <recommendedName>
        <fullName evidence="6">Lsr2 family protein</fullName>
    </recommendedName>
</protein>
<evidence type="ECO:0000259" key="2">
    <source>
        <dbReference type="Pfam" id="PF11774"/>
    </source>
</evidence>